<dbReference type="Pfam" id="PF04148">
    <property type="entry name" value="Erv26"/>
    <property type="match status" value="1"/>
</dbReference>
<gene>
    <name evidence="8" type="ORF">BCR39DRAFT_228923</name>
</gene>
<name>A0A1Y2AZQ3_9TREE</name>
<organism evidence="8 9">
    <name type="scientific">Naematelia encephala</name>
    <dbReference type="NCBI Taxonomy" id="71784"/>
    <lineage>
        <taxon>Eukaryota</taxon>
        <taxon>Fungi</taxon>
        <taxon>Dikarya</taxon>
        <taxon>Basidiomycota</taxon>
        <taxon>Agaricomycotina</taxon>
        <taxon>Tremellomycetes</taxon>
        <taxon>Tremellales</taxon>
        <taxon>Naemateliaceae</taxon>
        <taxon>Naematelia</taxon>
    </lineage>
</organism>
<evidence type="ECO:0000256" key="7">
    <source>
        <dbReference type="SAM" id="Phobius"/>
    </source>
</evidence>
<dbReference type="GO" id="GO:0005789">
    <property type="term" value="C:endoplasmic reticulum membrane"/>
    <property type="evidence" value="ECO:0007669"/>
    <property type="project" value="TreeGrafter"/>
</dbReference>
<dbReference type="InParanoid" id="A0A1Y2AZQ3"/>
<dbReference type="EMBL" id="MCFC01000039">
    <property type="protein sequence ID" value="ORY27345.1"/>
    <property type="molecule type" value="Genomic_DNA"/>
</dbReference>
<evidence type="ECO:0000256" key="2">
    <source>
        <dbReference type="ARBA" id="ARBA00008096"/>
    </source>
</evidence>
<proteinExistence type="inferred from homology"/>
<feature type="region of interest" description="Disordered" evidence="6">
    <location>
        <begin position="309"/>
        <end position="389"/>
    </location>
</feature>
<keyword evidence="9" id="KW-1185">Reference proteome</keyword>
<dbReference type="PANTHER" id="PTHR13144">
    <property type="entry name" value="TEX261 PROTEIN"/>
    <property type="match status" value="1"/>
</dbReference>
<evidence type="ECO:0000256" key="3">
    <source>
        <dbReference type="ARBA" id="ARBA00022692"/>
    </source>
</evidence>
<keyword evidence="4 7" id="KW-1133">Transmembrane helix</keyword>
<evidence type="ECO:0000256" key="6">
    <source>
        <dbReference type="SAM" id="MobiDB-lite"/>
    </source>
</evidence>
<protein>
    <submittedName>
        <fullName evidence="8">Transmembrane adaptor Erv26-domain-containing protein</fullName>
    </submittedName>
</protein>
<dbReference type="OrthoDB" id="28257at2759"/>
<keyword evidence="3 7" id="KW-0812">Transmembrane</keyword>
<dbReference type="Proteomes" id="UP000193986">
    <property type="component" value="Unassembled WGS sequence"/>
</dbReference>
<dbReference type="InterPro" id="IPR007277">
    <property type="entry name" value="Svp26/Tex261"/>
</dbReference>
<dbReference type="GO" id="GO:0030134">
    <property type="term" value="C:COPII-coated ER to Golgi transport vesicle"/>
    <property type="evidence" value="ECO:0007669"/>
    <property type="project" value="TreeGrafter"/>
</dbReference>
<evidence type="ECO:0000313" key="9">
    <source>
        <dbReference type="Proteomes" id="UP000193986"/>
    </source>
</evidence>
<evidence type="ECO:0000256" key="4">
    <source>
        <dbReference type="ARBA" id="ARBA00022989"/>
    </source>
</evidence>
<dbReference type="GO" id="GO:0006888">
    <property type="term" value="P:endoplasmic reticulum to Golgi vesicle-mediated transport"/>
    <property type="evidence" value="ECO:0007669"/>
    <property type="project" value="InterPro"/>
</dbReference>
<dbReference type="AlphaFoldDB" id="A0A1Y2AZQ3"/>
<comment type="subcellular location">
    <subcellularLocation>
        <location evidence="1">Membrane</location>
        <topology evidence="1">Multi-pass membrane protein</topology>
    </subcellularLocation>
</comment>
<dbReference type="GO" id="GO:0097020">
    <property type="term" value="F:COPII receptor activity"/>
    <property type="evidence" value="ECO:0007669"/>
    <property type="project" value="InterPro"/>
</dbReference>
<feature type="region of interest" description="Disordered" evidence="6">
    <location>
        <begin position="263"/>
        <end position="297"/>
    </location>
</feature>
<keyword evidence="5 7" id="KW-0472">Membrane</keyword>
<feature type="compositionally biased region" description="Gly residues" evidence="6">
    <location>
        <begin position="370"/>
        <end position="381"/>
    </location>
</feature>
<dbReference type="GO" id="GO:0000139">
    <property type="term" value="C:Golgi membrane"/>
    <property type="evidence" value="ECO:0007669"/>
    <property type="project" value="TreeGrafter"/>
</dbReference>
<feature type="transmembrane region" description="Helical" evidence="7">
    <location>
        <begin position="6"/>
        <end position="31"/>
    </location>
</feature>
<comment type="similarity">
    <text evidence="2">Belongs to the SVP26 family.</text>
</comment>
<reference evidence="8 9" key="1">
    <citation type="submission" date="2016-07" db="EMBL/GenBank/DDBJ databases">
        <title>Pervasive Adenine N6-methylation of Active Genes in Fungi.</title>
        <authorList>
            <consortium name="DOE Joint Genome Institute"/>
            <person name="Mondo S.J."/>
            <person name="Dannebaum R.O."/>
            <person name="Kuo R.C."/>
            <person name="Labutti K."/>
            <person name="Haridas S."/>
            <person name="Kuo A."/>
            <person name="Salamov A."/>
            <person name="Ahrendt S.R."/>
            <person name="Lipzen A."/>
            <person name="Sullivan W."/>
            <person name="Andreopoulos W.B."/>
            <person name="Clum A."/>
            <person name="Lindquist E."/>
            <person name="Daum C."/>
            <person name="Ramamoorthy G.K."/>
            <person name="Gryganskyi A."/>
            <person name="Culley D."/>
            <person name="Magnuson J.K."/>
            <person name="James T.Y."/>
            <person name="O'Malley M.A."/>
            <person name="Stajich J.E."/>
            <person name="Spatafora J.W."/>
            <person name="Visel A."/>
            <person name="Grigoriev I.V."/>
        </authorList>
    </citation>
    <scope>NUCLEOTIDE SEQUENCE [LARGE SCALE GENOMIC DNA]</scope>
    <source>
        <strain evidence="8 9">68-887.2</strain>
    </source>
</reference>
<feature type="transmembrane region" description="Helical" evidence="7">
    <location>
        <begin position="98"/>
        <end position="118"/>
    </location>
</feature>
<sequence length="389" mass="41801">MALLHVLSYLGGLAGFLFVTLSLASGLLWLAELIEEYSKYAKTIGMRAIYGIIALHLILIVTDSLPILPTLFSILCHLVYLSNFSSSWPFISLTSPRFVVSCLLVVGDHFIWFFHFAARAQEAKKYRGPKYRYGGNAIKGVDDAPAFMDVAAFFAICVWFVPLFLFLSLSANDNALPSNLVASAPPSPGPGHTIDLSTPQVELSRQLHQRASKSLVKSVLDPLLSVLPRMRRRRRDDEGILAPRTPVRGSPLHSPVLMAQNYFPWGGDDSNGGSGSNHNHNLAPDSIRSPGPPRRVQSEVQVNRAGVNPRGIATRNGRPPFPAGDEPDDFTLGGGGTASPKRGTSPEPRMSLGPKGDSGPVDGPTEVIEGGIGLNHAGGGAVKRRGKAD</sequence>
<feature type="transmembrane region" description="Helical" evidence="7">
    <location>
        <begin position="150"/>
        <end position="169"/>
    </location>
</feature>
<accession>A0A1Y2AZQ3</accession>
<evidence type="ECO:0000256" key="1">
    <source>
        <dbReference type="ARBA" id="ARBA00004141"/>
    </source>
</evidence>
<dbReference type="PANTHER" id="PTHR13144:SF0">
    <property type="entry name" value="PROTEIN TEX261"/>
    <property type="match status" value="1"/>
</dbReference>
<comment type="caution">
    <text evidence="8">The sequence shown here is derived from an EMBL/GenBank/DDBJ whole genome shotgun (WGS) entry which is preliminary data.</text>
</comment>
<evidence type="ECO:0000313" key="8">
    <source>
        <dbReference type="EMBL" id="ORY27345.1"/>
    </source>
</evidence>
<evidence type="ECO:0000256" key="5">
    <source>
        <dbReference type="ARBA" id="ARBA00023136"/>
    </source>
</evidence>